<keyword evidence="2" id="KW-1185">Reference proteome</keyword>
<protein>
    <submittedName>
        <fullName evidence="1">Uncharacterized protein</fullName>
    </submittedName>
</protein>
<accession>A0A941E8G9</accession>
<gene>
    <name evidence="1" type="ORF">KDK95_05945</name>
</gene>
<reference evidence="1" key="1">
    <citation type="submission" date="2021-04" db="EMBL/GenBank/DDBJ databases">
        <title>Genome based classification of Actinospica acidithermotolerans sp. nov., an actinobacterium isolated from an Indonesian hot spring.</title>
        <authorList>
            <person name="Kusuma A.B."/>
            <person name="Putra K.E."/>
            <person name="Nafisah S."/>
            <person name="Loh J."/>
            <person name="Nouioui I."/>
            <person name="Goodfellow M."/>
        </authorList>
    </citation>
    <scope>NUCLEOTIDE SEQUENCE</scope>
    <source>
        <strain evidence="1">MGRD01-02</strain>
    </source>
</reference>
<dbReference type="Proteomes" id="UP000676325">
    <property type="component" value="Unassembled WGS sequence"/>
</dbReference>
<comment type="caution">
    <text evidence="1">The sequence shown here is derived from an EMBL/GenBank/DDBJ whole genome shotgun (WGS) entry which is preliminary data.</text>
</comment>
<dbReference type="AlphaFoldDB" id="A0A941E8G9"/>
<sequence length="129" mass="14143">MLDTFFVNAPEGARWPLDIDTLDQHLQERFPGMNGWIRNAPALGQDYLDFDIVLDGSRRTGSYYGGGPLILNDGDAEDWAPTIAWLLSLLPSGTPAVAMRESNPEAITPLPADPSPVQIQQILEQIAPE</sequence>
<organism evidence="1 2">
    <name type="scientific">Actinospica acidithermotolerans</name>
    <dbReference type="NCBI Taxonomy" id="2828514"/>
    <lineage>
        <taxon>Bacteria</taxon>
        <taxon>Bacillati</taxon>
        <taxon>Actinomycetota</taxon>
        <taxon>Actinomycetes</taxon>
        <taxon>Catenulisporales</taxon>
        <taxon>Actinospicaceae</taxon>
        <taxon>Actinospica</taxon>
    </lineage>
</organism>
<proteinExistence type="predicted"/>
<evidence type="ECO:0000313" key="2">
    <source>
        <dbReference type="Proteomes" id="UP000676325"/>
    </source>
</evidence>
<dbReference type="RefSeq" id="WP_212516998.1">
    <property type="nucleotide sequence ID" value="NZ_JAGSOH010000009.1"/>
</dbReference>
<evidence type="ECO:0000313" key="1">
    <source>
        <dbReference type="EMBL" id="MBR7825843.1"/>
    </source>
</evidence>
<name>A0A941E8G9_9ACTN</name>
<dbReference type="EMBL" id="JAGSOH010000009">
    <property type="protein sequence ID" value="MBR7825843.1"/>
    <property type="molecule type" value="Genomic_DNA"/>
</dbReference>